<reference evidence="1 2" key="1">
    <citation type="submission" date="2016-03" db="EMBL/GenBank/DDBJ databases">
        <title>Niastella vici sp. nov., isolated from farmland soil.</title>
        <authorList>
            <person name="Chen L."/>
            <person name="Wang D."/>
            <person name="Yang S."/>
            <person name="Wang G."/>
        </authorList>
    </citation>
    <scope>NUCLEOTIDE SEQUENCE [LARGE SCALE GENOMIC DNA]</scope>
    <source>
        <strain evidence="1 2">DJ57</strain>
    </source>
</reference>
<dbReference type="RefSeq" id="WP_081149334.1">
    <property type="nucleotide sequence ID" value="NZ_LVYD01000051.1"/>
</dbReference>
<dbReference type="Proteomes" id="UP000192796">
    <property type="component" value="Unassembled WGS sequence"/>
</dbReference>
<dbReference type="EMBL" id="LVYD01000051">
    <property type="protein sequence ID" value="OQP62366.1"/>
    <property type="molecule type" value="Genomic_DNA"/>
</dbReference>
<dbReference type="AlphaFoldDB" id="A0A1V9FVU4"/>
<sequence>MDRLLTWHLEIKKTGSIDDLARDNNNDRNKILATVVTVLKFFFEKYPDKCVFFKGSSPERTRLYRMAITLNLEELSVDFDIVGTLTDKNTSNNVPFEKGITYFGFLVRTKKRRFKQQYRILLYETEQDHEGTDGGEGTHD</sequence>
<keyword evidence="2" id="KW-1185">Reference proteome</keyword>
<accession>A0A1V9FVU4</accession>
<comment type="caution">
    <text evidence="1">The sequence shown here is derived from an EMBL/GenBank/DDBJ whole genome shotgun (WGS) entry which is preliminary data.</text>
</comment>
<protein>
    <submittedName>
        <fullName evidence="1">Uncharacterized protein</fullName>
    </submittedName>
</protein>
<proteinExistence type="predicted"/>
<dbReference type="InterPro" id="IPR053865">
    <property type="entry name" value="DUF6934"/>
</dbReference>
<dbReference type="Pfam" id="PF22028">
    <property type="entry name" value="DUF6934"/>
    <property type="match status" value="1"/>
</dbReference>
<dbReference type="OrthoDB" id="1343312at2"/>
<gene>
    <name evidence="1" type="ORF">A3860_28830</name>
</gene>
<name>A0A1V9FVU4_9BACT</name>
<evidence type="ECO:0000313" key="2">
    <source>
        <dbReference type="Proteomes" id="UP000192796"/>
    </source>
</evidence>
<evidence type="ECO:0000313" key="1">
    <source>
        <dbReference type="EMBL" id="OQP62366.1"/>
    </source>
</evidence>
<organism evidence="1 2">
    <name type="scientific">Niastella vici</name>
    <dbReference type="NCBI Taxonomy" id="1703345"/>
    <lineage>
        <taxon>Bacteria</taxon>
        <taxon>Pseudomonadati</taxon>
        <taxon>Bacteroidota</taxon>
        <taxon>Chitinophagia</taxon>
        <taxon>Chitinophagales</taxon>
        <taxon>Chitinophagaceae</taxon>
        <taxon>Niastella</taxon>
    </lineage>
</organism>